<dbReference type="PANTHER" id="PTHR10900:SF122">
    <property type="entry name" value="FAS1 DOMAIN-CONTAINING PROTEIN"/>
    <property type="match status" value="1"/>
</dbReference>
<feature type="domain" description="FAS1" evidence="2">
    <location>
        <begin position="185"/>
        <end position="317"/>
    </location>
</feature>
<dbReference type="Gene3D" id="2.30.180.10">
    <property type="entry name" value="FAS1 domain"/>
    <property type="match status" value="2"/>
</dbReference>
<dbReference type="InParanoid" id="A0A4Q1BLR5"/>
<protein>
    <recommendedName>
        <fullName evidence="2">FAS1 domain-containing protein</fullName>
    </recommendedName>
</protein>
<organism evidence="3 4">
    <name type="scientific">Tremella mesenterica</name>
    <name type="common">Jelly fungus</name>
    <dbReference type="NCBI Taxonomy" id="5217"/>
    <lineage>
        <taxon>Eukaryota</taxon>
        <taxon>Fungi</taxon>
        <taxon>Dikarya</taxon>
        <taxon>Basidiomycota</taxon>
        <taxon>Agaricomycotina</taxon>
        <taxon>Tremellomycetes</taxon>
        <taxon>Tremellales</taxon>
        <taxon>Tremellaceae</taxon>
        <taxon>Tremella</taxon>
    </lineage>
</organism>
<gene>
    <name evidence="3" type="ORF">M231_04048</name>
</gene>
<evidence type="ECO:0000259" key="2">
    <source>
        <dbReference type="PROSITE" id="PS50213"/>
    </source>
</evidence>
<dbReference type="InterPro" id="IPR036378">
    <property type="entry name" value="FAS1_dom_sf"/>
</dbReference>
<keyword evidence="1" id="KW-0732">Signal</keyword>
<dbReference type="AlphaFoldDB" id="A0A4Q1BLR5"/>
<proteinExistence type="predicted"/>
<dbReference type="SUPFAM" id="SSF82153">
    <property type="entry name" value="FAS1 domain"/>
    <property type="match status" value="2"/>
</dbReference>
<dbReference type="Pfam" id="PF02469">
    <property type="entry name" value="Fasciclin"/>
    <property type="match status" value="1"/>
</dbReference>
<dbReference type="GO" id="GO:0000329">
    <property type="term" value="C:fungal-type vacuole membrane"/>
    <property type="evidence" value="ECO:0007669"/>
    <property type="project" value="TreeGrafter"/>
</dbReference>
<dbReference type="GO" id="GO:0005615">
    <property type="term" value="C:extracellular space"/>
    <property type="evidence" value="ECO:0007669"/>
    <property type="project" value="TreeGrafter"/>
</dbReference>
<evidence type="ECO:0000313" key="4">
    <source>
        <dbReference type="Proteomes" id="UP000289152"/>
    </source>
</evidence>
<dbReference type="OrthoDB" id="286301at2759"/>
<feature type="chain" id="PRO_5020410372" description="FAS1 domain-containing protein" evidence="1">
    <location>
        <begin position="18"/>
        <end position="411"/>
    </location>
</feature>
<dbReference type="EMBL" id="SDIL01000043">
    <property type="protein sequence ID" value="RXK38738.1"/>
    <property type="molecule type" value="Genomic_DNA"/>
</dbReference>
<accession>A0A4Q1BLR5</accession>
<evidence type="ECO:0000256" key="1">
    <source>
        <dbReference type="SAM" id="SignalP"/>
    </source>
</evidence>
<feature type="signal peptide" evidence="1">
    <location>
        <begin position="1"/>
        <end position="17"/>
    </location>
</feature>
<sequence length="411" mass="43977">MFSRPIIAVVGLTLVSAESLSDYVEGLQNAFTSAGLNRMFQGIASISSTDFGQRMLGQMQADDEVTIFAPMDDAWDPPGPYGNLSDPQNIVTMLSYQIVTTNLTASRMPDPPSHTIAFTLFRSADHTLPGDQTQVLVVERADPGLVVRKPDYNLTTTGDVSFYSNVVIWPTDGIIQLPIDSLDVLSHIIDYPDGTIPAAGWEQILSSTDLTGYFEGCFGCTFFVPIDRAVEAVNGTLQGYKDNFRRAVVKNHIINGTTIYTSQLHEGDTFVTSGGETIAYASNDTGSYFLSHGQAARLVRGDIPTSNGVIILIDTVFLETNTDTSNADHAAEDNRDNAPTGTSLSGIAGQIQQTLTLPATSSVATPTSTGSTTVSAGSDQSSAICLSALPLYIWMSILTIVTMSSVNVWEA</sequence>
<dbReference type="GO" id="GO:0016236">
    <property type="term" value="P:macroautophagy"/>
    <property type="evidence" value="ECO:0007669"/>
    <property type="project" value="TreeGrafter"/>
</dbReference>
<dbReference type="VEuPathDB" id="FungiDB:TREMEDRAFT_74351"/>
<dbReference type="SMART" id="SM00554">
    <property type="entry name" value="FAS1"/>
    <property type="match status" value="1"/>
</dbReference>
<dbReference type="InterPro" id="IPR000782">
    <property type="entry name" value="FAS1_domain"/>
</dbReference>
<reference evidence="3 4" key="1">
    <citation type="submission" date="2016-06" db="EMBL/GenBank/DDBJ databases">
        <title>Evolution of pathogenesis and genome organization in the Tremellales.</title>
        <authorList>
            <person name="Cuomo C."/>
            <person name="Litvintseva A."/>
            <person name="Heitman J."/>
            <person name="Chen Y."/>
            <person name="Sun S."/>
            <person name="Springer D."/>
            <person name="Dromer F."/>
            <person name="Young S."/>
            <person name="Zeng Q."/>
            <person name="Chapman S."/>
            <person name="Gujja S."/>
            <person name="Saif S."/>
            <person name="Birren B."/>
        </authorList>
    </citation>
    <scope>NUCLEOTIDE SEQUENCE [LARGE SCALE GENOMIC DNA]</scope>
    <source>
        <strain evidence="3 4">ATCC 28783</strain>
    </source>
</reference>
<dbReference type="Proteomes" id="UP000289152">
    <property type="component" value="Unassembled WGS sequence"/>
</dbReference>
<keyword evidence="4" id="KW-1185">Reference proteome</keyword>
<name>A0A4Q1BLR5_TREME</name>
<comment type="caution">
    <text evidence="3">The sequence shown here is derived from an EMBL/GenBank/DDBJ whole genome shotgun (WGS) entry which is preliminary data.</text>
</comment>
<evidence type="ECO:0000313" key="3">
    <source>
        <dbReference type="EMBL" id="RXK38738.1"/>
    </source>
</evidence>
<dbReference type="PANTHER" id="PTHR10900">
    <property type="entry name" value="PERIOSTIN-RELATED"/>
    <property type="match status" value="1"/>
</dbReference>
<dbReference type="InterPro" id="IPR050904">
    <property type="entry name" value="Adhesion/Biosynth-related"/>
</dbReference>
<dbReference type="PROSITE" id="PS50213">
    <property type="entry name" value="FAS1"/>
    <property type="match status" value="1"/>
</dbReference>